<protein>
    <submittedName>
        <fullName evidence="2">Hydantoinase B/oxoprolinase family protein</fullName>
    </submittedName>
</protein>
<dbReference type="Proteomes" id="UP000746741">
    <property type="component" value="Unassembled WGS sequence"/>
</dbReference>
<dbReference type="EMBL" id="JAAEDK010000012">
    <property type="protein sequence ID" value="MBR0659011.1"/>
    <property type="molecule type" value="Genomic_DNA"/>
</dbReference>
<dbReference type="GO" id="GO:0017168">
    <property type="term" value="F:5-oxoprolinase (ATP-hydrolyzing) activity"/>
    <property type="evidence" value="ECO:0007669"/>
    <property type="project" value="TreeGrafter"/>
</dbReference>
<evidence type="ECO:0000259" key="1">
    <source>
        <dbReference type="Pfam" id="PF02538"/>
    </source>
</evidence>
<proteinExistence type="predicted"/>
<evidence type="ECO:0000313" key="3">
    <source>
        <dbReference type="EMBL" id="NKE19745.1"/>
    </source>
</evidence>
<dbReference type="EMBL" id="JAAVUP010000012">
    <property type="protein sequence ID" value="NKE19745.1"/>
    <property type="molecule type" value="Genomic_DNA"/>
</dbReference>
<evidence type="ECO:0000313" key="2">
    <source>
        <dbReference type="EMBL" id="MBR0659011.1"/>
    </source>
</evidence>
<dbReference type="InterPro" id="IPR045079">
    <property type="entry name" value="Oxoprolinase-like"/>
</dbReference>
<name>A0A9X9WFA1_9PROT</name>
<dbReference type="AlphaFoldDB" id="A0A9X9WFA1"/>
<feature type="domain" description="Hydantoinase B/oxoprolinase" evidence="1">
    <location>
        <begin position="8"/>
        <end position="516"/>
    </location>
</feature>
<reference evidence="3 4" key="2">
    <citation type="submission" date="2020-02" db="EMBL/GenBank/DDBJ databases">
        <authorList>
            <person name="Sun Q."/>
            <person name="Inoue M."/>
        </authorList>
    </citation>
    <scope>NUCLEOTIDE SEQUENCE [LARGE SCALE GENOMIC DNA]</scope>
    <source>
        <strain evidence="3 4">KCTC 22478</strain>
    </source>
</reference>
<dbReference type="PANTHER" id="PTHR11365">
    <property type="entry name" value="5-OXOPROLINASE RELATED"/>
    <property type="match status" value="1"/>
</dbReference>
<dbReference type="InterPro" id="IPR003692">
    <property type="entry name" value="Hydantoinase_B"/>
</dbReference>
<reference evidence="2" key="3">
    <citation type="journal article" date="2021" name="Syst. Appl. Microbiol.">
        <title>Roseomonas hellenica sp. nov., isolated from roots of wild-growing Alkanna tinctoria.</title>
        <authorList>
            <person name="Rat A."/>
            <person name="Naranjo H.D."/>
            <person name="Lebbe L."/>
            <person name="Cnockaert M."/>
            <person name="Krigas N."/>
            <person name="Grigoriadou K."/>
            <person name="Maloupa E."/>
            <person name="Willems A."/>
        </authorList>
    </citation>
    <scope>NUCLEOTIDE SEQUENCE</scope>
    <source>
        <strain evidence="2">LMG 31161</strain>
    </source>
</reference>
<accession>A0A9X9WFA1</accession>
<dbReference type="Pfam" id="PF02538">
    <property type="entry name" value="Hydantoinase_B"/>
    <property type="match status" value="1"/>
</dbReference>
<dbReference type="PANTHER" id="PTHR11365:SF23">
    <property type="entry name" value="HYPOTHETICAL 5-OXOPROLINASE (EUROFUNG)-RELATED"/>
    <property type="match status" value="1"/>
</dbReference>
<comment type="caution">
    <text evidence="2">The sequence shown here is derived from an EMBL/GenBank/DDBJ whole genome shotgun (WGS) entry which is preliminary data.</text>
</comment>
<dbReference type="RefSeq" id="WP_168043644.1">
    <property type="nucleotide sequence ID" value="NZ_JAAEDK010000012.1"/>
</dbReference>
<gene>
    <name evidence="3" type="ORF">GWK15_22495</name>
    <name evidence="2" type="ORF">GXW75_07115</name>
</gene>
<dbReference type="GO" id="GO:0005829">
    <property type="term" value="C:cytosol"/>
    <property type="evidence" value="ECO:0007669"/>
    <property type="project" value="TreeGrafter"/>
</dbReference>
<reference evidence="2" key="1">
    <citation type="submission" date="2020-01" db="EMBL/GenBank/DDBJ databases">
        <authorList>
            <person name="Rat A."/>
        </authorList>
    </citation>
    <scope>NUCLEOTIDE SEQUENCE</scope>
    <source>
        <strain evidence="2">LMG 31161</strain>
    </source>
</reference>
<dbReference type="Proteomes" id="UP001138708">
    <property type="component" value="Unassembled WGS sequence"/>
</dbReference>
<evidence type="ECO:0000313" key="5">
    <source>
        <dbReference type="Proteomes" id="UP001138708"/>
    </source>
</evidence>
<evidence type="ECO:0000313" key="4">
    <source>
        <dbReference type="Proteomes" id="UP000746741"/>
    </source>
</evidence>
<sequence length="566" mass="59650">MTLTARQAIAMQVMWNRLLSVVEEQAQTLIRTSFSPVTRDAGDLSAGIFTPDGLMMAQAVTGTPGHVNAMARSVGHFLAAIPINDWSEGDVAITNDPWIGTGHLNDFCVVTPVFRQGRLIAFFASTTHIVDVGGQGIGFDGRDVFHEGIRIPVLRFLQQGRPDAHVEQILRANVRFPDQLMGEVFALIAANEGGSRALLRMCDEFGLDDLGVLAGFIFDRSAAGMRAAIATLPEGRFDTAMRIDLVGEPIEVTASMTVKDGTISLDLGGELTPHPRGVNVPFCYTEAYAAFGVRCIVGPDIPNNAASLDAVRISAPEGSILNARFPAPVASRHILGHMMADLALGCLAAAAPDRVPGEHSGTLWNLRLARSDGARPFNVLCFHSGGGGARPAQDGLAATAYPSGVQAIPVEVSERAAPILYRRRALRPDSGGAGTWRGGLGQVIEVAPRDGSPIEVGASFQRVSTPARGRQGGQDGAPGVVRLSSGRPFKAAGRQPIPADDSLIVETPGGGGYGNPHKRAPERVAQDVRRGLITPAAALRDYGVVVPEVLQEATAVPTDAAPPPPR</sequence>
<keyword evidence="4" id="KW-1185">Reference proteome</keyword>
<organism evidence="2 5">
    <name type="scientific">Neoroseomonas oryzicola</name>
    <dbReference type="NCBI Taxonomy" id="535904"/>
    <lineage>
        <taxon>Bacteria</taxon>
        <taxon>Pseudomonadati</taxon>
        <taxon>Pseudomonadota</taxon>
        <taxon>Alphaproteobacteria</taxon>
        <taxon>Acetobacterales</taxon>
        <taxon>Acetobacteraceae</taxon>
        <taxon>Neoroseomonas</taxon>
    </lineage>
</organism>
<dbReference type="GO" id="GO:0006749">
    <property type="term" value="P:glutathione metabolic process"/>
    <property type="evidence" value="ECO:0007669"/>
    <property type="project" value="TreeGrafter"/>
</dbReference>